<accession>A0A6M0S371</accession>
<comment type="subcellular location">
    <subcellularLocation>
        <location evidence="1">Cell membrane</location>
        <topology evidence="1">Multi-pass membrane protein</topology>
    </subcellularLocation>
</comment>
<feature type="transmembrane region" description="Helical" evidence="7">
    <location>
        <begin position="369"/>
        <end position="387"/>
    </location>
</feature>
<dbReference type="AlphaFoldDB" id="A0A6M0S371"/>
<dbReference type="InterPro" id="IPR014047">
    <property type="entry name" value="Chr_Tranpt_l_chain"/>
</dbReference>
<dbReference type="GO" id="GO:0015109">
    <property type="term" value="F:chromate transmembrane transporter activity"/>
    <property type="evidence" value="ECO:0007669"/>
    <property type="project" value="InterPro"/>
</dbReference>
<proteinExistence type="inferred from homology"/>
<feature type="transmembrane region" description="Helical" evidence="7">
    <location>
        <begin position="311"/>
        <end position="333"/>
    </location>
</feature>
<dbReference type="PIRSF" id="PIRSF004810">
    <property type="entry name" value="ChrA"/>
    <property type="match status" value="1"/>
</dbReference>
<feature type="transmembrane region" description="Helical" evidence="7">
    <location>
        <begin position="251"/>
        <end position="272"/>
    </location>
</feature>
<reference evidence="8 9" key="1">
    <citation type="journal article" date="2020" name="Microb. Ecol.">
        <title>Ecogenomics of the Marine Benthic Filamentous Cyanobacterium Adonisia.</title>
        <authorList>
            <person name="Walter J.M."/>
            <person name="Coutinho F.H."/>
            <person name="Leomil L."/>
            <person name="Hargreaves P.I."/>
            <person name="Campeao M.E."/>
            <person name="Vieira V.V."/>
            <person name="Silva B.S."/>
            <person name="Fistarol G.O."/>
            <person name="Salomon P.S."/>
            <person name="Sawabe T."/>
            <person name="Mino S."/>
            <person name="Hosokawa M."/>
            <person name="Miyashita H."/>
            <person name="Maruyama F."/>
            <person name="van Verk M.C."/>
            <person name="Dutilh B.E."/>
            <person name="Thompson C.C."/>
            <person name="Thompson F.L."/>
        </authorList>
    </citation>
    <scope>NUCLEOTIDE SEQUENCE [LARGE SCALE GENOMIC DNA]</scope>
    <source>
        <strain evidence="8 9">CCMR0082</strain>
    </source>
</reference>
<keyword evidence="3" id="KW-1003">Cell membrane</keyword>
<feature type="transmembrane region" description="Helical" evidence="7">
    <location>
        <begin position="345"/>
        <end position="363"/>
    </location>
</feature>
<gene>
    <name evidence="8" type="primary">chrA</name>
    <name evidence="8" type="ORF">D0962_09000</name>
</gene>
<evidence type="ECO:0000256" key="4">
    <source>
        <dbReference type="ARBA" id="ARBA00022692"/>
    </source>
</evidence>
<dbReference type="RefSeq" id="WP_163661934.1">
    <property type="nucleotide sequence ID" value="NZ_QZCE01000002.1"/>
</dbReference>
<keyword evidence="6 7" id="KW-0472">Membrane</keyword>
<feature type="transmembrane region" description="Helical" evidence="7">
    <location>
        <begin position="73"/>
        <end position="103"/>
    </location>
</feature>
<dbReference type="PANTHER" id="PTHR33567">
    <property type="entry name" value="CHROMATE ION TRANSPORTER (EUROFUNG)"/>
    <property type="match status" value="1"/>
</dbReference>
<dbReference type="GO" id="GO:0005886">
    <property type="term" value="C:plasma membrane"/>
    <property type="evidence" value="ECO:0007669"/>
    <property type="project" value="UniProtKB-SubCell"/>
</dbReference>
<keyword evidence="5 7" id="KW-1133">Transmembrane helix</keyword>
<name>A0A6M0S371_9CYAN</name>
<protein>
    <submittedName>
        <fullName evidence="8">Chromate efflux transporter</fullName>
    </submittedName>
</protein>
<evidence type="ECO:0000256" key="1">
    <source>
        <dbReference type="ARBA" id="ARBA00004651"/>
    </source>
</evidence>
<dbReference type="EMBL" id="QZCE01000002">
    <property type="protein sequence ID" value="NEZ62917.1"/>
    <property type="molecule type" value="Genomic_DNA"/>
</dbReference>
<evidence type="ECO:0000256" key="7">
    <source>
        <dbReference type="SAM" id="Phobius"/>
    </source>
</evidence>
<organism evidence="8 9">
    <name type="scientific">Adonisia turfae CCMR0082</name>
    <dbReference type="NCBI Taxonomy" id="2304604"/>
    <lineage>
        <taxon>Bacteria</taxon>
        <taxon>Bacillati</taxon>
        <taxon>Cyanobacteriota</taxon>
        <taxon>Adonisia</taxon>
        <taxon>Adonisia turfae</taxon>
    </lineage>
</organism>
<evidence type="ECO:0000256" key="2">
    <source>
        <dbReference type="ARBA" id="ARBA00005262"/>
    </source>
</evidence>
<comment type="caution">
    <text evidence="8">The sequence shown here is derived from an EMBL/GenBank/DDBJ whole genome shotgun (WGS) entry which is preliminary data.</text>
</comment>
<dbReference type="NCBIfam" id="TIGR00937">
    <property type="entry name" value="2A51"/>
    <property type="match status" value="1"/>
</dbReference>
<dbReference type="PANTHER" id="PTHR33567:SF3">
    <property type="entry name" value="CHROMATE ION TRANSPORTER (EUROFUNG)"/>
    <property type="match status" value="1"/>
</dbReference>
<feature type="transmembrane region" description="Helical" evidence="7">
    <location>
        <begin position="279"/>
        <end position="305"/>
    </location>
</feature>
<feature type="transmembrane region" description="Helical" evidence="7">
    <location>
        <begin position="143"/>
        <end position="176"/>
    </location>
</feature>
<comment type="similarity">
    <text evidence="2">Belongs to the chromate ion transporter (CHR) (TC 2.A.51) family.</text>
</comment>
<evidence type="ECO:0000256" key="5">
    <source>
        <dbReference type="ARBA" id="ARBA00022989"/>
    </source>
</evidence>
<dbReference type="InterPro" id="IPR003370">
    <property type="entry name" value="Chromate_transpt"/>
</dbReference>
<evidence type="ECO:0000256" key="6">
    <source>
        <dbReference type="ARBA" id="ARBA00023136"/>
    </source>
</evidence>
<evidence type="ECO:0000313" key="9">
    <source>
        <dbReference type="Proteomes" id="UP000473574"/>
    </source>
</evidence>
<dbReference type="Proteomes" id="UP000473574">
    <property type="component" value="Unassembled WGS sequence"/>
</dbReference>
<feature type="transmembrane region" description="Helical" evidence="7">
    <location>
        <begin position="213"/>
        <end position="235"/>
    </location>
</feature>
<sequence length="390" mass="41623">MNSQINRLKELSELFLKLGAIGFGGPQAHIAMINDEAVEQRGWLDADEFSDGLALCEMLPGPASTQMGIYTGYVYAGWLGALVAGLAFITPAFLIVVTLSWVYFQFQQLPQLIALFFGLSPVMIAIILGFCYKLGRKSIQNWIGITIAAMAFLASTFSNLSTLVLFLLAGLLGIGLYGSKSLRFNSVAPLGLLATLQPSFWGTERLPEYGWPLFTFFLQVGTLIFGGGLVIIPLLEFEVVERLGWLSTADFINGVAIGQLSPGPVVLTAAFVGYKMAGFFGALISAIGIFTPSFLFIMLAAPVLVRLRQNTWVQAFLKGIKPAVVGAIMAAAIPLGQTAFGRETWALSILAGVVAIASLIAIIRFKVTAWKLILGGAAVGLIGYPLLGGA</sequence>
<evidence type="ECO:0000313" key="8">
    <source>
        <dbReference type="EMBL" id="NEZ62917.1"/>
    </source>
</evidence>
<evidence type="ECO:0000256" key="3">
    <source>
        <dbReference type="ARBA" id="ARBA00022475"/>
    </source>
</evidence>
<feature type="transmembrane region" description="Helical" evidence="7">
    <location>
        <begin position="109"/>
        <end position="131"/>
    </location>
</feature>
<keyword evidence="4 7" id="KW-0812">Transmembrane</keyword>
<dbReference type="Pfam" id="PF02417">
    <property type="entry name" value="Chromate_transp"/>
    <property type="match status" value="2"/>
</dbReference>